<feature type="compositionally biased region" description="Polar residues" evidence="1">
    <location>
        <begin position="152"/>
        <end position="186"/>
    </location>
</feature>
<dbReference type="PANTHER" id="PTHR31949">
    <property type="entry name" value="GASTRIC MUCIN-LIKE PROTEIN"/>
    <property type="match status" value="1"/>
</dbReference>
<gene>
    <name evidence="2" type="ORF">M569_02611</name>
</gene>
<name>S8D425_9LAMI</name>
<dbReference type="GO" id="GO:0055028">
    <property type="term" value="C:cortical microtubule"/>
    <property type="evidence" value="ECO:0007669"/>
    <property type="project" value="TreeGrafter"/>
</dbReference>
<proteinExistence type="predicted"/>
<feature type="compositionally biased region" description="Polar residues" evidence="1">
    <location>
        <begin position="105"/>
        <end position="117"/>
    </location>
</feature>
<dbReference type="AlphaFoldDB" id="S8D425"/>
<dbReference type="Proteomes" id="UP000015453">
    <property type="component" value="Unassembled WGS sequence"/>
</dbReference>
<evidence type="ECO:0000256" key="1">
    <source>
        <dbReference type="SAM" id="MobiDB-lite"/>
    </source>
</evidence>
<dbReference type="GO" id="GO:0043622">
    <property type="term" value="P:cortical microtubule organization"/>
    <property type="evidence" value="ECO:0007669"/>
    <property type="project" value="TreeGrafter"/>
</dbReference>
<feature type="compositionally biased region" description="Pro residues" evidence="1">
    <location>
        <begin position="310"/>
        <end position="322"/>
    </location>
</feature>
<feature type="region of interest" description="Disordered" evidence="1">
    <location>
        <begin position="452"/>
        <end position="473"/>
    </location>
</feature>
<reference evidence="2 3" key="1">
    <citation type="journal article" date="2013" name="BMC Genomics">
        <title>The miniature genome of a carnivorous plant Genlisea aurea contains a low number of genes and short non-coding sequences.</title>
        <authorList>
            <person name="Leushkin E.V."/>
            <person name="Sutormin R.A."/>
            <person name="Nabieva E.R."/>
            <person name="Penin A.A."/>
            <person name="Kondrashov A.S."/>
            <person name="Logacheva M.D."/>
        </authorList>
    </citation>
    <scope>NUCLEOTIDE SEQUENCE [LARGE SCALE GENOMIC DNA]</scope>
</reference>
<keyword evidence="3" id="KW-1185">Reference proteome</keyword>
<organism evidence="2 3">
    <name type="scientific">Genlisea aurea</name>
    <dbReference type="NCBI Taxonomy" id="192259"/>
    <lineage>
        <taxon>Eukaryota</taxon>
        <taxon>Viridiplantae</taxon>
        <taxon>Streptophyta</taxon>
        <taxon>Embryophyta</taxon>
        <taxon>Tracheophyta</taxon>
        <taxon>Spermatophyta</taxon>
        <taxon>Magnoliopsida</taxon>
        <taxon>eudicotyledons</taxon>
        <taxon>Gunneridae</taxon>
        <taxon>Pentapetalae</taxon>
        <taxon>asterids</taxon>
        <taxon>lamiids</taxon>
        <taxon>Lamiales</taxon>
        <taxon>Lentibulariaceae</taxon>
        <taxon>Genlisea</taxon>
    </lineage>
</organism>
<evidence type="ECO:0000313" key="2">
    <source>
        <dbReference type="EMBL" id="EPS72146.1"/>
    </source>
</evidence>
<dbReference type="PANTHER" id="PTHR31949:SF2">
    <property type="entry name" value="OS05G0480600 PROTEIN"/>
    <property type="match status" value="1"/>
</dbReference>
<dbReference type="EMBL" id="AUSU01000951">
    <property type="protein sequence ID" value="EPS72146.1"/>
    <property type="molecule type" value="Genomic_DNA"/>
</dbReference>
<evidence type="ECO:0000313" key="3">
    <source>
        <dbReference type="Proteomes" id="UP000015453"/>
    </source>
</evidence>
<feature type="compositionally biased region" description="Polar residues" evidence="1">
    <location>
        <begin position="207"/>
        <end position="218"/>
    </location>
</feature>
<sequence length="529" mass="56169">MNRTMRDSVFGGVRNIPLGHRRGLSINGAPNSLLHDPVDEKLDLFSANRRSLSVASSDESDVSMKLGKLSLGSVKQPKNGSDDLLSSEGGKHDYDWLLTPPGTPLVSSSNRNESQTTVVAARGAPVVRSISAAKASRFSVSSENNHAVKPARSSSVTRPAPSTSHYSTYSNKSSAILNTSSSSVSSYIRPATPTSRSSISKPSTPSARPSVSRSSTPSKLRPAASPSSVALDKPRPSVSSRPSTPTTSRSQNGPSTTTRIASSRPSTPTSRRNSAPSSSSSVPAAGVPSTPGGRSLSNGRSISSVSRPSSPSPRVRPPPQPPILLVDLPMETPPNLRTSLPDRPLSAGRSRPGVAAKRNEDHHHHQVVPKRQASPVGSRGRIAEPAPAALRARGGQDGWESRRESATQQRPAENGGFGRTISKKSLDVAIRHMDIRNGVRAAVTGTNVFPHSIRQKKSNGNGNGNGISEEENKCSSSDAYESCRYDMFLLKEDVNNTNWLHSIDDAKTDQELLLFDSGFGVVPEPFSPL</sequence>
<protein>
    <submittedName>
        <fullName evidence="2">Uncharacterized protein</fullName>
    </submittedName>
</protein>
<feature type="region of interest" description="Disordered" evidence="1">
    <location>
        <begin position="96"/>
        <end position="117"/>
    </location>
</feature>
<comment type="caution">
    <text evidence="2">The sequence shown here is derived from an EMBL/GenBank/DDBJ whole genome shotgun (WGS) entry which is preliminary data.</text>
</comment>
<feature type="region of interest" description="Disordered" evidence="1">
    <location>
        <begin position="135"/>
        <end position="419"/>
    </location>
</feature>
<dbReference type="OrthoDB" id="1927217at2759"/>
<feature type="compositionally biased region" description="Low complexity" evidence="1">
    <location>
        <begin position="236"/>
        <end position="309"/>
    </location>
</feature>
<accession>S8D425</accession>
<feature type="compositionally biased region" description="Low complexity" evidence="1">
    <location>
        <begin position="192"/>
        <end position="206"/>
    </location>
</feature>